<reference evidence="2" key="1">
    <citation type="journal article" date="2014" name="Genome Announc.">
        <title>De novo whole-genome sequence and genome annotation of Lichtheimia ramosa.</title>
        <authorList>
            <person name="Linde J."/>
            <person name="Schwartze V."/>
            <person name="Binder U."/>
            <person name="Lass-Florl C."/>
            <person name="Voigt K."/>
            <person name="Horn F."/>
        </authorList>
    </citation>
    <scope>NUCLEOTIDE SEQUENCE</scope>
    <source>
        <strain evidence="2">JMRC FSU:6197</strain>
    </source>
</reference>
<dbReference type="EMBL" id="LK023325">
    <property type="protein sequence ID" value="CDS08525.1"/>
    <property type="molecule type" value="Genomic_DNA"/>
</dbReference>
<gene>
    <name evidence="2" type="ORF">LRAMOSA09886</name>
</gene>
<organism evidence="2">
    <name type="scientific">Lichtheimia ramosa</name>
    <dbReference type="NCBI Taxonomy" id="688394"/>
    <lineage>
        <taxon>Eukaryota</taxon>
        <taxon>Fungi</taxon>
        <taxon>Fungi incertae sedis</taxon>
        <taxon>Mucoromycota</taxon>
        <taxon>Mucoromycotina</taxon>
        <taxon>Mucoromycetes</taxon>
        <taxon>Mucorales</taxon>
        <taxon>Lichtheimiaceae</taxon>
        <taxon>Lichtheimia</taxon>
    </lineage>
</organism>
<evidence type="ECO:0000256" key="1">
    <source>
        <dbReference type="SAM" id="MobiDB-lite"/>
    </source>
</evidence>
<accession>A0A077WMD0</accession>
<feature type="region of interest" description="Disordered" evidence="1">
    <location>
        <begin position="1"/>
        <end position="81"/>
    </location>
</feature>
<proteinExistence type="predicted"/>
<name>A0A077WMD0_9FUNG</name>
<feature type="compositionally biased region" description="Low complexity" evidence="1">
    <location>
        <begin position="59"/>
        <end position="73"/>
    </location>
</feature>
<sequence length="158" mass="16909">MDVQEHLPPPPPLHRPQDNPHLAHYANSHLVQEQPKTTCLPPLASLPHPTPLATSPDKSSGTSQQATTTGNSSMISSSTQNKIPACVFEKRKSSPAILGVPLGLDDEAQAKLSLHLSRHRNSIEAAMLLANLNRQPATPASEEVVSKQMADDHGNLCA</sequence>
<dbReference type="OrthoDB" id="2290482at2759"/>
<protein>
    <submittedName>
        <fullName evidence="2">Uncharacterized protein</fullName>
    </submittedName>
</protein>
<dbReference type="AlphaFoldDB" id="A0A077WMD0"/>
<evidence type="ECO:0000313" key="2">
    <source>
        <dbReference type="EMBL" id="CDS08525.1"/>
    </source>
</evidence>